<evidence type="ECO:0000259" key="3">
    <source>
        <dbReference type="PROSITE" id="PS50041"/>
    </source>
</evidence>
<keyword evidence="2" id="KW-0732">Signal</keyword>
<comment type="caution">
    <text evidence="4">The sequence shown here is derived from an EMBL/GenBank/DDBJ whole genome shotgun (WGS) entry which is preliminary data.</text>
</comment>
<protein>
    <recommendedName>
        <fullName evidence="3">C-type lectin domain-containing protein</fullName>
    </recommendedName>
</protein>
<gene>
    <name evidence="4" type="ORF">CYNAS_LOCUS14429</name>
</gene>
<evidence type="ECO:0000313" key="5">
    <source>
        <dbReference type="Proteomes" id="UP001176961"/>
    </source>
</evidence>
<dbReference type="PROSITE" id="PS00615">
    <property type="entry name" value="C_TYPE_LECTIN_1"/>
    <property type="match status" value="1"/>
</dbReference>
<dbReference type="InterPro" id="IPR050111">
    <property type="entry name" value="C-type_lectin/snaclec_domain"/>
</dbReference>
<feature type="domain" description="C-type lectin" evidence="3">
    <location>
        <begin position="176"/>
        <end position="300"/>
    </location>
</feature>
<evidence type="ECO:0000256" key="1">
    <source>
        <dbReference type="ARBA" id="ARBA00023157"/>
    </source>
</evidence>
<evidence type="ECO:0000313" key="4">
    <source>
        <dbReference type="EMBL" id="CAJ0602446.1"/>
    </source>
</evidence>
<name>A0AA36H1Q5_CYLNA</name>
<feature type="chain" id="PRO_5041348046" description="C-type lectin domain-containing protein" evidence="2">
    <location>
        <begin position="16"/>
        <end position="315"/>
    </location>
</feature>
<accession>A0AA36H1Q5</accession>
<reference evidence="4" key="1">
    <citation type="submission" date="2023-07" db="EMBL/GenBank/DDBJ databases">
        <authorList>
            <consortium name="CYATHOMIX"/>
        </authorList>
    </citation>
    <scope>NUCLEOTIDE SEQUENCE</scope>
    <source>
        <strain evidence="4">N/A</strain>
    </source>
</reference>
<dbReference type="SUPFAM" id="SSF56436">
    <property type="entry name" value="C-type lectin-like"/>
    <property type="match status" value="2"/>
</dbReference>
<keyword evidence="5" id="KW-1185">Reference proteome</keyword>
<feature type="domain" description="C-type lectin" evidence="3">
    <location>
        <begin position="28"/>
        <end position="138"/>
    </location>
</feature>
<dbReference type="Pfam" id="PF00059">
    <property type="entry name" value="Lectin_C"/>
    <property type="match status" value="2"/>
</dbReference>
<dbReference type="InterPro" id="IPR016186">
    <property type="entry name" value="C-type_lectin-like/link_sf"/>
</dbReference>
<dbReference type="InterPro" id="IPR016187">
    <property type="entry name" value="CTDL_fold"/>
</dbReference>
<dbReference type="AlphaFoldDB" id="A0AA36H1Q5"/>
<proteinExistence type="predicted"/>
<dbReference type="Proteomes" id="UP001176961">
    <property type="component" value="Unassembled WGS sequence"/>
</dbReference>
<dbReference type="Gene3D" id="3.10.100.10">
    <property type="entry name" value="Mannose-Binding Protein A, subunit A"/>
    <property type="match status" value="2"/>
</dbReference>
<dbReference type="SMART" id="SM00034">
    <property type="entry name" value="CLECT"/>
    <property type="match status" value="2"/>
</dbReference>
<dbReference type="CDD" id="cd00037">
    <property type="entry name" value="CLECT"/>
    <property type="match status" value="1"/>
</dbReference>
<feature type="signal peptide" evidence="2">
    <location>
        <begin position="1"/>
        <end position="15"/>
    </location>
</feature>
<keyword evidence="1" id="KW-1015">Disulfide bond</keyword>
<dbReference type="InterPro" id="IPR018378">
    <property type="entry name" value="C-type_lectin_CS"/>
</dbReference>
<dbReference type="InterPro" id="IPR001304">
    <property type="entry name" value="C-type_lectin-like"/>
</dbReference>
<sequence length="315" mass="35100">MLVLLFVLILPVVGANCPVGTISHPEFGRCYKFVMDRQPFYMAEESCIALGGHLVSVKNGFENAMLAETATSQNLPNLFYIGYNRMVSKDWTWIDGYNATFTNWGTGQPDLTSQCAVEALNGTWISVNCASTHPYVCAFTSDIPAPTCPACPANPSCPPPPVQPGHCQDSWYYFQKTDSCYRYFLYATFDEAETVCVANDGHLASIHSAEENVFVADLSKSGTEYKNDNELTWIGLRQANYPQDTKWTWTDGTPVNYTAWAAGQPDNYKGLEHCGQTHSDYIGKDPAKDNAYQRWNDIACTTNMRAYVCKKAAFH</sequence>
<dbReference type="PROSITE" id="PS50041">
    <property type="entry name" value="C_TYPE_LECTIN_2"/>
    <property type="match status" value="2"/>
</dbReference>
<organism evidence="4 5">
    <name type="scientific">Cylicocyclus nassatus</name>
    <name type="common">Nematode worm</name>
    <dbReference type="NCBI Taxonomy" id="53992"/>
    <lineage>
        <taxon>Eukaryota</taxon>
        <taxon>Metazoa</taxon>
        <taxon>Ecdysozoa</taxon>
        <taxon>Nematoda</taxon>
        <taxon>Chromadorea</taxon>
        <taxon>Rhabditida</taxon>
        <taxon>Rhabditina</taxon>
        <taxon>Rhabditomorpha</taxon>
        <taxon>Strongyloidea</taxon>
        <taxon>Strongylidae</taxon>
        <taxon>Cylicocyclus</taxon>
    </lineage>
</organism>
<dbReference type="EMBL" id="CATQJL010000305">
    <property type="protein sequence ID" value="CAJ0602446.1"/>
    <property type="molecule type" value="Genomic_DNA"/>
</dbReference>
<dbReference type="PANTHER" id="PTHR22803">
    <property type="entry name" value="MANNOSE, PHOSPHOLIPASE, LECTIN RECEPTOR RELATED"/>
    <property type="match status" value="1"/>
</dbReference>
<evidence type="ECO:0000256" key="2">
    <source>
        <dbReference type="SAM" id="SignalP"/>
    </source>
</evidence>